<name>A0A1H9GGR9_9HYPH</name>
<gene>
    <name evidence="1" type="ORF">SAMN05216548_10534</name>
</gene>
<organism evidence="1 2">
    <name type="scientific">Faunimonas pinastri</name>
    <dbReference type="NCBI Taxonomy" id="1855383"/>
    <lineage>
        <taxon>Bacteria</taxon>
        <taxon>Pseudomonadati</taxon>
        <taxon>Pseudomonadota</taxon>
        <taxon>Alphaproteobacteria</taxon>
        <taxon>Hyphomicrobiales</taxon>
        <taxon>Afifellaceae</taxon>
        <taxon>Faunimonas</taxon>
    </lineage>
</organism>
<dbReference type="EMBL" id="FOFG01000005">
    <property type="protein sequence ID" value="SEQ49256.1"/>
    <property type="molecule type" value="Genomic_DNA"/>
</dbReference>
<reference evidence="1 2" key="1">
    <citation type="submission" date="2016-10" db="EMBL/GenBank/DDBJ databases">
        <authorList>
            <person name="de Groot N.N."/>
        </authorList>
    </citation>
    <scope>NUCLEOTIDE SEQUENCE [LARGE SCALE GENOMIC DNA]</scope>
    <source>
        <strain evidence="1 2">A52C2</strain>
    </source>
</reference>
<accession>A0A1H9GGR9</accession>
<keyword evidence="2" id="KW-1185">Reference proteome</keyword>
<dbReference type="STRING" id="1855383.SAMN05216548_10534"/>
<dbReference type="AlphaFoldDB" id="A0A1H9GGR9"/>
<protein>
    <submittedName>
        <fullName evidence="1">Uncharacterized protein</fullName>
    </submittedName>
</protein>
<dbReference type="RefSeq" id="WP_143061915.1">
    <property type="nucleotide sequence ID" value="NZ_FOFG01000005.1"/>
</dbReference>
<evidence type="ECO:0000313" key="1">
    <source>
        <dbReference type="EMBL" id="SEQ49256.1"/>
    </source>
</evidence>
<proteinExistence type="predicted"/>
<dbReference type="Proteomes" id="UP000199647">
    <property type="component" value="Unassembled WGS sequence"/>
</dbReference>
<dbReference type="OrthoDB" id="8443799at2"/>
<evidence type="ECO:0000313" key="2">
    <source>
        <dbReference type="Proteomes" id="UP000199647"/>
    </source>
</evidence>
<sequence length="328" mass="36752">MLKAPAVNATVFEKVDWLELNAFFDIYHQSKLDELIGALDIQADEIEDDIGERDLQVEDLRLEIEQEIGAREKALGNTYPFCLSASGEVLGLKDRNDRRGGRFYLFCLVLSHVTRSRILETAPHPSAVRAARNHHFQCVATLALAGQVQGPAVWLGWPRPTDESILEVVRRTCQLAGTGSGRDVPGPGAGEYDKDSGIDVLAWNPFLDGPPPAFFAFGQTASGHDWPQKSARIDSELLMRNYFLDKPNCNTVYYTIVPYRLSEDEMRRNHFKHGAILDRTRTPLLAWQGLQLNHAGTAVDCAAAASLIWRWLRAFRRSPAEVYSYEPA</sequence>